<proteinExistence type="predicted"/>
<evidence type="ECO:0000313" key="2">
    <source>
        <dbReference type="Proteomes" id="UP000805649"/>
    </source>
</evidence>
<reference evidence="1 2" key="1">
    <citation type="journal article" date="2020" name="Phytopathology">
        <title>Genome Sequence Resources of Colletotrichum truncatum, C. plurivorum, C. musicola, and C. sojae: Four Species Pathogenic to Soybean (Glycine max).</title>
        <authorList>
            <person name="Rogerio F."/>
            <person name="Boufleur T.R."/>
            <person name="Ciampi-Guillardi M."/>
            <person name="Sukno S.A."/>
            <person name="Thon M.R."/>
            <person name="Massola Junior N.S."/>
            <person name="Baroncelli R."/>
        </authorList>
    </citation>
    <scope>NUCLEOTIDE SEQUENCE [LARGE SCALE GENOMIC DNA]</scope>
    <source>
        <strain evidence="1 2">CMES1059</strain>
    </source>
</reference>
<evidence type="ECO:0000313" key="1">
    <source>
        <dbReference type="EMBL" id="KAL0938994.1"/>
    </source>
</evidence>
<dbReference type="EMBL" id="VUJX02000003">
    <property type="protein sequence ID" value="KAL0938994.1"/>
    <property type="molecule type" value="Genomic_DNA"/>
</dbReference>
<name>A0ACC3Z4J6_COLTU</name>
<gene>
    <name evidence="1" type="ORF">CTRU02_205604</name>
</gene>
<accession>A0ACC3Z4J6</accession>
<comment type="caution">
    <text evidence="1">The sequence shown here is derived from an EMBL/GenBank/DDBJ whole genome shotgun (WGS) entry which is preliminary data.</text>
</comment>
<sequence>MAVFQDNDMAESQGRPAPAYTETPVDTTFEQLDLNNAEYEKVPLRMGEDIPPDDEASSCDGENLQVQAIPPRPLPPWIKYPKAFLLALVPSFLHPSDPNKPPKPLHPTSWLDGLRGVAAFLVVCHHWSLLTFTNRIHAGYGADAQPLFIQLPIIRLVVSGFWAVCVFFVISGFALSYKPLKLLKQKRVVDFAIAAASSAFRRYIRIFGPPMVTTFIIALMTYCGWFEKQSQPLFVGFPRLRPPVGQTLSDQLWHWFLTTLAFADPLSRDIHRGNTYPYDAVLWTIPIEFDSSLVVFLAHVAFSRLRPCIRLFFDAFACAYTLYFARWEFFLFLSGMFCADIHFYFQSEVEELQDAEGNWDTLPLWSKPWRRDSFARIQTRIQSVFSSSPAFSIFKKALTIFSFFVALWLLSYPHLTQDAAITPGFSFLHSITPPQHTDGSALWIPVGAVLLVFTVDRAPLLQRLFTNRFAQYLGRISYALYLVHNSLLWVYGWHLVWFFTTLTGIMTDGQYGFGIFLATSLFFPGVILVADFAQRYLDAKIVAFAAWFERKLIAKTK</sequence>
<keyword evidence="2" id="KW-1185">Reference proteome</keyword>
<organism evidence="1 2">
    <name type="scientific">Colletotrichum truncatum</name>
    <name type="common">Anthracnose fungus</name>
    <name type="synonym">Colletotrichum capsici</name>
    <dbReference type="NCBI Taxonomy" id="5467"/>
    <lineage>
        <taxon>Eukaryota</taxon>
        <taxon>Fungi</taxon>
        <taxon>Dikarya</taxon>
        <taxon>Ascomycota</taxon>
        <taxon>Pezizomycotina</taxon>
        <taxon>Sordariomycetes</taxon>
        <taxon>Hypocreomycetidae</taxon>
        <taxon>Glomerellales</taxon>
        <taxon>Glomerellaceae</taxon>
        <taxon>Colletotrichum</taxon>
        <taxon>Colletotrichum truncatum species complex</taxon>
    </lineage>
</organism>
<protein>
    <submittedName>
        <fullName evidence="1">Hard surface induced protein</fullName>
    </submittedName>
</protein>
<dbReference type="Proteomes" id="UP000805649">
    <property type="component" value="Unassembled WGS sequence"/>
</dbReference>